<keyword evidence="7" id="KW-1133">Transmembrane helix</keyword>
<evidence type="ECO:0000256" key="11">
    <source>
        <dbReference type="RuleBase" id="RU362059"/>
    </source>
</evidence>
<comment type="similarity">
    <text evidence="2 10">Belongs to the UDP-glycosyltransferase family.</text>
</comment>
<dbReference type="GO" id="GO:0016020">
    <property type="term" value="C:membrane"/>
    <property type="evidence" value="ECO:0007669"/>
    <property type="project" value="UniProtKB-SubCell"/>
</dbReference>
<dbReference type="GO" id="GO:0015020">
    <property type="term" value="F:glucuronosyltransferase activity"/>
    <property type="evidence" value="ECO:0007669"/>
    <property type="project" value="UniProtKB-EC"/>
</dbReference>
<evidence type="ECO:0000256" key="4">
    <source>
        <dbReference type="ARBA" id="ARBA00022679"/>
    </source>
</evidence>
<protein>
    <recommendedName>
        <fullName evidence="11">UDP-glucuronosyltransferase</fullName>
        <ecNumber evidence="11">2.4.1.17</ecNumber>
    </recommendedName>
</protein>
<dbReference type="PANTHER" id="PTHR48043">
    <property type="entry name" value="EG:EG0003.4 PROTEIN-RELATED"/>
    <property type="match status" value="1"/>
</dbReference>
<reference evidence="12 13" key="1">
    <citation type="submission" date="2018-11" db="EMBL/GenBank/DDBJ databases">
        <authorList>
            <consortium name="Pathogen Informatics"/>
        </authorList>
    </citation>
    <scope>NUCLEOTIDE SEQUENCE [LARGE SCALE GENOMIC DNA]</scope>
</reference>
<accession>A0A3P8EH65</accession>
<dbReference type="OrthoDB" id="5835829at2759"/>
<evidence type="ECO:0000256" key="3">
    <source>
        <dbReference type="ARBA" id="ARBA00022676"/>
    </source>
</evidence>
<dbReference type="Gene3D" id="3.40.50.2000">
    <property type="entry name" value="Glycogen Phosphorylase B"/>
    <property type="match status" value="1"/>
</dbReference>
<evidence type="ECO:0000256" key="7">
    <source>
        <dbReference type="ARBA" id="ARBA00022989"/>
    </source>
</evidence>
<evidence type="ECO:0000256" key="9">
    <source>
        <dbReference type="ARBA" id="ARBA00047475"/>
    </source>
</evidence>
<evidence type="ECO:0000256" key="1">
    <source>
        <dbReference type="ARBA" id="ARBA00004167"/>
    </source>
</evidence>
<keyword evidence="3 10" id="KW-0328">Glycosyltransferase</keyword>
<dbReference type="InterPro" id="IPR002213">
    <property type="entry name" value="UDP_glucos_trans"/>
</dbReference>
<comment type="catalytic activity">
    <reaction evidence="9 11">
        <text>glucuronate acceptor + UDP-alpha-D-glucuronate = acceptor beta-D-glucuronoside + UDP + H(+)</text>
        <dbReference type="Rhea" id="RHEA:21032"/>
        <dbReference type="ChEBI" id="CHEBI:15378"/>
        <dbReference type="ChEBI" id="CHEBI:58052"/>
        <dbReference type="ChEBI" id="CHEBI:58223"/>
        <dbReference type="ChEBI" id="CHEBI:132367"/>
        <dbReference type="ChEBI" id="CHEBI:132368"/>
        <dbReference type="EC" id="2.4.1.17"/>
    </reaction>
</comment>
<evidence type="ECO:0000313" key="14">
    <source>
        <dbReference type="WBParaSite" id="HPBE_0002614801-mRNA-1"/>
    </source>
</evidence>
<dbReference type="EC" id="2.4.1.17" evidence="11"/>
<dbReference type="FunFam" id="3.40.50.2000:FF:000038">
    <property type="entry name" value="UDP-GlucuronosylTransferase"/>
    <property type="match status" value="1"/>
</dbReference>
<evidence type="ECO:0000313" key="12">
    <source>
        <dbReference type="EMBL" id="VDP55921.1"/>
    </source>
</evidence>
<gene>
    <name evidence="12" type="ORF">HPBE_LOCUS26147</name>
</gene>
<keyword evidence="5" id="KW-0812">Transmembrane</keyword>
<keyword evidence="13" id="KW-1185">Reference proteome</keyword>
<reference evidence="14" key="2">
    <citation type="submission" date="2019-09" db="UniProtKB">
        <authorList>
            <consortium name="WormBaseParasite"/>
        </authorList>
    </citation>
    <scope>IDENTIFICATION</scope>
</reference>
<name>A0A183GTX8_HELPZ</name>
<organism evidence="13 14">
    <name type="scientific">Heligmosomoides polygyrus</name>
    <name type="common">Parasitic roundworm</name>
    <dbReference type="NCBI Taxonomy" id="6339"/>
    <lineage>
        <taxon>Eukaryota</taxon>
        <taxon>Metazoa</taxon>
        <taxon>Ecdysozoa</taxon>
        <taxon>Nematoda</taxon>
        <taxon>Chromadorea</taxon>
        <taxon>Rhabditida</taxon>
        <taxon>Rhabditina</taxon>
        <taxon>Rhabditomorpha</taxon>
        <taxon>Strongyloidea</taxon>
        <taxon>Heligmosomidae</taxon>
        <taxon>Heligmosomoides</taxon>
    </lineage>
</organism>
<accession>A0A183GTX8</accession>
<keyword evidence="6" id="KW-0732">Signal</keyword>
<dbReference type="PANTHER" id="PTHR48043:SF150">
    <property type="entry name" value="GLUCURONOSYLTRANSFERASE"/>
    <property type="match status" value="1"/>
</dbReference>
<keyword evidence="4 10" id="KW-0808">Transferase</keyword>
<dbReference type="InterPro" id="IPR035595">
    <property type="entry name" value="UDP_glycos_trans_CS"/>
</dbReference>
<evidence type="ECO:0000313" key="13">
    <source>
        <dbReference type="Proteomes" id="UP000050761"/>
    </source>
</evidence>
<dbReference type="PROSITE" id="PS00375">
    <property type="entry name" value="UDPGT"/>
    <property type="match status" value="1"/>
</dbReference>
<dbReference type="InterPro" id="IPR050271">
    <property type="entry name" value="UDP-glycosyltransferase"/>
</dbReference>
<dbReference type="CDD" id="cd03784">
    <property type="entry name" value="GT1_Gtf-like"/>
    <property type="match status" value="1"/>
</dbReference>
<comment type="subcellular location">
    <subcellularLocation>
        <location evidence="1 11">Membrane</location>
        <topology evidence="1 11">Single-pass membrane protein</topology>
    </subcellularLocation>
</comment>
<dbReference type="Pfam" id="PF00201">
    <property type="entry name" value="UDPGT"/>
    <property type="match status" value="1"/>
</dbReference>
<evidence type="ECO:0000256" key="6">
    <source>
        <dbReference type="ARBA" id="ARBA00022729"/>
    </source>
</evidence>
<dbReference type="AlphaFoldDB" id="A0A183GTX8"/>
<evidence type="ECO:0000256" key="5">
    <source>
        <dbReference type="ARBA" id="ARBA00022692"/>
    </source>
</evidence>
<evidence type="ECO:0000256" key="2">
    <source>
        <dbReference type="ARBA" id="ARBA00009995"/>
    </source>
</evidence>
<dbReference type="SUPFAM" id="SSF53756">
    <property type="entry name" value="UDP-Glycosyltransferase/glycogen phosphorylase"/>
    <property type="match status" value="1"/>
</dbReference>
<evidence type="ECO:0000256" key="10">
    <source>
        <dbReference type="RuleBase" id="RU003718"/>
    </source>
</evidence>
<keyword evidence="8" id="KW-0472">Membrane</keyword>
<evidence type="ECO:0000256" key="8">
    <source>
        <dbReference type="ARBA" id="ARBA00023136"/>
    </source>
</evidence>
<dbReference type="EMBL" id="UZAH01039271">
    <property type="protein sequence ID" value="VDP55921.1"/>
    <property type="molecule type" value="Genomic_DNA"/>
</dbReference>
<sequence>MANVNEFSETPRPTANIIRYIGGATIYDAKPLSEDLDEILNERALTVLFSMGSLAQSKNMPDRMKKDIIDTFASYPNVTFIWKYESDDIDVATYVNIHLMKWVPQTDLLADKRLSLFVTHGGMNSMLEAIFHGKPMVVVPLFGDQQLNSKIAKKRRVGILIERHNLNRKTLTEAFQNTLTNR</sequence>
<dbReference type="Proteomes" id="UP000050761">
    <property type="component" value="Unassembled WGS sequence"/>
</dbReference>
<dbReference type="WBParaSite" id="HPBE_0002614801-mRNA-1">
    <property type="protein sequence ID" value="HPBE_0002614801-mRNA-1"/>
    <property type="gene ID" value="HPBE_0002614801"/>
</dbReference>
<proteinExistence type="inferred from homology"/>